<reference evidence="1 2" key="1">
    <citation type="submission" date="2015-01" db="EMBL/GenBank/DDBJ databases">
        <title>Evolution of Trichinella species and genotypes.</title>
        <authorList>
            <person name="Korhonen P.K."/>
            <person name="Edoardo P."/>
            <person name="Giuseppe L.R."/>
            <person name="Gasser R.B."/>
        </authorList>
    </citation>
    <scope>NUCLEOTIDE SEQUENCE [LARGE SCALE GENOMIC DNA]</scope>
    <source>
        <strain evidence="1">ISS417</strain>
    </source>
</reference>
<dbReference type="Proteomes" id="UP000055048">
    <property type="component" value="Unassembled WGS sequence"/>
</dbReference>
<protein>
    <submittedName>
        <fullName evidence="1">Uncharacterized protein</fullName>
    </submittedName>
</protein>
<organism evidence="1 2">
    <name type="scientific">Trichinella murrelli</name>
    <dbReference type="NCBI Taxonomy" id="144512"/>
    <lineage>
        <taxon>Eukaryota</taxon>
        <taxon>Metazoa</taxon>
        <taxon>Ecdysozoa</taxon>
        <taxon>Nematoda</taxon>
        <taxon>Enoplea</taxon>
        <taxon>Dorylaimia</taxon>
        <taxon>Trichinellida</taxon>
        <taxon>Trichinellidae</taxon>
        <taxon>Trichinella</taxon>
    </lineage>
</organism>
<keyword evidence="2" id="KW-1185">Reference proteome</keyword>
<evidence type="ECO:0000313" key="2">
    <source>
        <dbReference type="Proteomes" id="UP000055048"/>
    </source>
</evidence>
<evidence type="ECO:0000313" key="1">
    <source>
        <dbReference type="EMBL" id="KRX29535.1"/>
    </source>
</evidence>
<name>A0A0V0SR58_9BILA</name>
<proteinExistence type="predicted"/>
<accession>A0A0V0SR58</accession>
<dbReference type="AlphaFoldDB" id="A0A0V0SR58"/>
<gene>
    <name evidence="1" type="ORF">T05_8309</name>
</gene>
<dbReference type="EMBL" id="JYDJ01003197">
    <property type="protein sequence ID" value="KRX29535.1"/>
    <property type="molecule type" value="Genomic_DNA"/>
</dbReference>
<comment type="caution">
    <text evidence="1">The sequence shown here is derived from an EMBL/GenBank/DDBJ whole genome shotgun (WGS) entry which is preliminary data.</text>
</comment>
<sequence>MFILVRYYGWKIRLFFVKQSYVVHCNAINLARGQL</sequence>